<dbReference type="PANTHER" id="PTHR34319">
    <property type="entry name" value="MAJOR EXPORTED PROTEIN"/>
    <property type="match status" value="1"/>
</dbReference>
<name>A0A0H3CEN9_ENTCC</name>
<dbReference type="HOGENOM" id="CLU_116190_0_0_6"/>
<evidence type="ECO:0000313" key="2">
    <source>
        <dbReference type="Proteomes" id="UP000002363"/>
    </source>
</evidence>
<dbReference type="SUPFAM" id="SSF141452">
    <property type="entry name" value="Hcp1-like"/>
    <property type="match status" value="1"/>
</dbReference>
<dbReference type="eggNOG" id="COG3157">
    <property type="taxonomic scope" value="Bacteria"/>
</dbReference>
<dbReference type="InterPro" id="IPR008514">
    <property type="entry name" value="T6SS_Hcp"/>
</dbReference>
<organism evidence="1 2">
    <name type="scientific">Enterobacter cloacae subsp. cloacae (strain ATCC 13047 / DSM 30054 / NBRC 13535 / NCTC 10005 / WDCM 00083 / NCDC 279-56)</name>
    <dbReference type="NCBI Taxonomy" id="716541"/>
    <lineage>
        <taxon>Bacteria</taxon>
        <taxon>Pseudomonadati</taxon>
        <taxon>Pseudomonadota</taxon>
        <taxon>Gammaproteobacteria</taxon>
        <taxon>Enterobacterales</taxon>
        <taxon>Enterobacteriaceae</taxon>
        <taxon>Enterobacter</taxon>
        <taxon>Enterobacter cloacae complex</taxon>
    </lineage>
</organism>
<reference evidence="1 2" key="1">
    <citation type="journal article" date="2010" name="J. Bacteriol.">
        <title>Complete genome sequence of Enterobacter cloacae subsp. cloacae type strain ATCC 13047.</title>
        <authorList>
            <person name="Ren Y."/>
            <person name="Ren Y."/>
            <person name="Zhou Z."/>
            <person name="Guo X."/>
            <person name="Li Y."/>
            <person name="Feng L."/>
            <person name="Wang L."/>
        </authorList>
    </citation>
    <scope>NUCLEOTIDE SEQUENCE [LARGE SCALE GENOMIC DNA]</scope>
    <source>
        <strain evidence="2">ATCC 13047 / DSM 30054 / NBRC 13535 / NCTC 10005 / WDCM 00083 / NCDC 279-56</strain>
    </source>
</reference>
<dbReference type="EMBL" id="CP001918">
    <property type="protein sequence ID" value="ADF59601.1"/>
    <property type="molecule type" value="Genomic_DNA"/>
</dbReference>
<dbReference type="InterPro" id="IPR052947">
    <property type="entry name" value="T6SS_Hcp1_domain"/>
</dbReference>
<protein>
    <submittedName>
        <fullName evidence="1">Hemolysin-coregulated protein</fullName>
    </submittedName>
</protein>
<evidence type="ECO:0000313" key="1">
    <source>
        <dbReference type="EMBL" id="ADF59601.1"/>
    </source>
</evidence>
<dbReference type="Gene3D" id="2.30.110.20">
    <property type="entry name" value="Hcp1-like"/>
    <property type="match status" value="1"/>
</dbReference>
<dbReference type="PATRIC" id="fig|716541.4.peg.331"/>
<accession>A0A0H3CEN9</accession>
<dbReference type="OrthoDB" id="6004892at2"/>
<dbReference type="KEGG" id="enc:ECL_00033"/>
<gene>
    <name evidence="1" type="ordered locus">ECL_00033</name>
</gene>
<dbReference type="EnsemblBacteria" id="ADF59601">
    <property type="protein sequence ID" value="ADF59601"/>
    <property type="gene ID" value="ECL_00033"/>
</dbReference>
<proteinExistence type="predicted"/>
<keyword evidence="2" id="KW-1185">Reference proteome</keyword>
<sequence length="159" mass="17926">MSNPAYLFLTDENGSPMVGPCLVSGREGAIELKSFTHNVNIPVDGNTGKLTGTRIHMPVMFQKEFDRVTPFLFRALSTGRTLQSATIKMYQINEAGLEQEYFNIIMENVKITSITPDLYPGANTGTHLETVLIRYEKITWKHCDGNVIYSDAWNERATY</sequence>
<dbReference type="RefSeq" id="WP_013094807.1">
    <property type="nucleotide sequence ID" value="NC_014121.1"/>
</dbReference>
<dbReference type="Proteomes" id="UP000002363">
    <property type="component" value="Chromosome"/>
</dbReference>
<dbReference type="AlphaFoldDB" id="A0A0H3CEN9"/>
<dbReference type="NCBIfam" id="TIGR03344">
    <property type="entry name" value="VI_effect_Hcp1"/>
    <property type="match status" value="1"/>
</dbReference>
<dbReference type="Pfam" id="PF05638">
    <property type="entry name" value="T6SS_HCP"/>
    <property type="match status" value="1"/>
</dbReference>
<dbReference type="PANTHER" id="PTHR34319:SF6">
    <property type="entry name" value="MAJOR EXPORTED PROTEIN"/>
    <property type="match status" value="1"/>
</dbReference>
<dbReference type="InterPro" id="IPR036624">
    <property type="entry name" value="Hcp1-lik_sf"/>
</dbReference>
<dbReference type="STRING" id="716541.ECL_00033"/>